<sequence>MEFLDFGDMPKMTPIIGKLPKLGTNKADILMFLLSGDQPTNKQMGNKLDCVSSAARICELRQDGWLIEAHKIPYRTEMGKDVYYCKYYLMNLQDVLTHPRVQQFIEWHRKRKQ</sequence>
<dbReference type="RefSeq" id="WP_134252342.1">
    <property type="nucleotide sequence ID" value="NZ_CP038009.1"/>
</dbReference>
<feature type="domain" description="Winged helix-turn-helix" evidence="1">
    <location>
        <begin position="44"/>
        <end position="91"/>
    </location>
</feature>
<dbReference type="AlphaFoldDB" id="A0A4P7B3T5"/>
<evidence type="ECO:0000259" key="1">
    <source>
        <dbReference type="Pfam" id="PF14090"/>
    </source>
</evidence>
<reference evidence="2 3" key="1">
    <citation type="submission" date="2019-03" db="EMBL/GenBank/DDBJ databases">
        <title>Complete genome sequence of two outbreak-associated Acinetobacter haemolyticus strains.</title>
        <authorList>
            <person name="Bai L."/>
            <person name="Zhang S.-C."/>
            <person name="Deng Y."/>
            <person name="Song C.-C."/>
            <person name="Kang G.-B."/>
            <person name="Dong Y."/>
            <person name="Wang Y."/>
            <person name="Gao F."/>
            <person name="Huang H."/>
        </authorList>
    </citation>
    <scope>NUCLEOTIDE SEQUENCE [LARGE SCALE GENOMIC DNA]</scope>
    <source>
        <strain evidence="2 3">TJR01</strain>
    </source>
</reference>
<dbReference type="Pfam" id="PF14090">
    <property type="entry name" value="HTH_39"/>
    <property type="match status" value="1"/>
</dbReference>
<gene>
    <name evidence="2" type="ORF">AHTJR_08230</name>
</gene>
<name>A0A4P7B3T5_ACIHA</name>
<dbReference type="EMBL" id="CP038009">
    <property type="protein sequence ID" value="QBQ16267.1"/>
    <property type="molecule type" value="Genomic_DNA"/>
</dbReference>
<proteinExistence type="predicted"/>
<accession>A0A4P7B3T5</accession>
<dbReference type="Proteomes" id="UP000294395">
    <property type="component" value="Chromosome"/>
</dbReference>
<evidence type="ECO:0000313" key="2">
    <source>
        <dbReference type="EMBL" id="QBQ16267.1"/>
    </source>
</evidence>
<dbReference type="InterPro" id="IPR055245">
    <property type="entry name" value="HTH_proteobacteria"/>
</dbReference>
<protein>
    <recommendedName>
        <fullName evidence="1">Winged helix-turn-helix domain-containing protein</fullName>
    </recommendedName>
</protein>
<evidence type="ECO:0000313" key="3">
    <source>
        <dbReference type="Proteomes" id="UP000294395"/>
    </source>
</evidence>
<organism evidence="2 3">
    <name type="scientific">Acinetobacter haemolyticus</name>
    <dbReference type="NCBI Taxonomy" id="29430"/>
    <lineage>
        <taxon>Bacteria</taxon>
        <taxon>Pseudomonadati</taxon>
        <taxon>Pseudomonadota</taxon>
        <taxon>Gammaproteobacteria</taxon>
        <taxon>Moraxellales</taxon>
        <taxon>Moraxellaceae</taxon>
        <taxon>Acinetobacter</taxon>
    </lineage>
</organism>